<organism evidence="11">
    <name type="scientific">Chaetoceros debilis</name>
    <dbReference type="NCBI Taxonomy" id="122233"/>
    <lineage>
        <taxon>Eukaryota</taxon>
        <taxon>Sar</taxon>
        <taxon>Stramenopiles</taxon>
        <taxon>Ochrophyta</taxon>
        <taxon>Bacillariophyta</taxon>
        <taxon>Coscinodiscophyceae</taxon>
        <taxon>Chaetocerotophycidae</taxon>
        <taxon>Chaetocerotales</taxon>
        <taxon>Chaetocerotaceae</taxon>
        <taxon>Chaetoceros</taxon>
    </lineage>
</organism>
<dbReference type="FunFam" id="3.10.50.40:FF:000006">
    <property type="entry name" value="Peptidyl-prolyl cis-trans isomerase"/>
    <property type="match status" value="1"/>
</dbReference>
<dbReference type="PANTHER" id="PTHR45779">
    <property type="entry name" value="PEPTIDYLPROLYL ISOMERASE"/>
    <property type="match status" value="1"/>
</dbReference>
<dbReference type="PANTHER" id="PTHR45779:SF7">
    <property type="entry name" value="PEPTIDYLPROLYL ISOMERASE"/>
    <property type="match status" value="1"/>
</dbReference>
<evidence type="ECO:0000256" key="1">
    <source>
        <dbReference type="ARBA" id="ARBA00000971"/>
    </source>
</evidence>
<evidence type="ECO:0000256" key="8">
    <source>
        <dbReference type="SAM" id="SignalP"/>
    </source>
</evidence>
<dbReference type="SUPFAM" id="SSF47473">
    <property type="entry name" value="EF-hand"/>
    <property type="match status" value="1"/>
</dbReference>
<feature type="signal peptide" evidence="8">
    <location>
        <begin position="1"/>
        <end position="18"/>
    </location>
</feature>
<evidence type="ECO:0000259" key="9">
    <source>
        <dbReference type="PROSITE" id="PS50059"/>
    </source>
</evidence>
<dbReference type="InterPro" id="IPR018247">
    <property type="entry name" value="EF_Hand_1_Ca_BS"/>
</dbReference>
<evidence type="ECO:0000256" key="7">
    <source>
        <dbReference type="SAM" id="MobiDB-lite"/>
    </source>
</evidence>
<keyword evidence="5 6" id="KW-0413">Isomerase</keyword>
<evidence type="ECO:0000256" key="5">
    <source>
        <dbReference type="ARBA" id="ARBA00023235"/>
    </source>
</evidence>
<evidence type="ECO:0000259" key="10">
    <source>
        <dbReference type="PROSITE" id="PS50222"/>
    </source>
</evidence>
<feature type="domain" description="PPIase FKBP-type" evidence="9">
    <location>
        <begin position="41"/>
        <end position="136"/>
    </location>
</feature>
<name>A0A7S3V676_9STRA</name>
<feature type="region of interest" description="Disordered" evidence="7">
    <location>
        <begin position="173"/>
        <end position="208"/>
    </location>
</feature>
<dbReference type="EC" id="5.2.1.8" evidence="2 6"/>
<feature type="domain" description="EF-hand" evidence="10">
    <location>
        <begin position="146"/>
        <end position="172"/>
    </location>
</feature>
<dbReference type="InterPro" id="IPR001179">
    <property type="entry name" value="PPIase_FKBP_dom"/>
</dbReference>
<dbReference type="GO" id="GO:0003755">
    <property type="term" value="F:peptidyl-prolyl cis-trans isomerase activity"/>
    <property type="evidence" value="ECO:0007669"/>
    <property type="project" value="UniProtKB-KW"/>
</dbReference>
<dbReference type="PROSITE" id="PS50059">
    <property type="entry name" value="FKBP_PPIASE"/>
    <property type="match status" value="1"/>
</dbReference>
<gene>
    <name evidence="11" type="ORF">CDEB00056_LOCUS3851</name>
</gene>
<dbReference type="PROSITE" id="PS00018">
    <property type="entry name" value="EF_HAND_1"/>
    <property type="match status" value="2"/>
</dbReference>
<evidence type="ECO:0000313" key="11">
    <source>
        <dbReference type="EMBL" id="CAE0459010.1"/>
    </source>
</evidence>
<dbReference type="SUPFAM" id="SSF54534">
    <property type="entry name" value="FKBP-like"/>
    <property type="match status" value="1"/>
</dbReference>
<proteinExistence type="predicted"/>
<dbReference type="PROSITE" id="PS50222">
    <property type="entry name" value="EF_HAND_2"/>
    <property type="match status" value="1"/>
</dbReference>
<dbReference type="GO" id="GO:0005783">
    <property type="term" value="C:endoplasmic reticulum"/>
    <property type="evidence" value="ECO:0007669"/>
    <property type="project" value="TreeGrafter"/>
</dbReference>
<feature type="chain" id="PRO_5031152361" description="peptidylprolyl isomerase" evidence="8">
    <location>
        <begin position="19"/>
        <end position="208"/>
    </location>
</feature>
<dbReference type="InterPro" id="IPR046357">
    <property type="entry name" value="PPIase_dom_sf"/>
</dbReference>
<dbReference type="Gene3D" id="3.10.50.40">
    <property type="match status" value="1"/>
</dbReference>
<reference evidence="11" key="1">
    <citation type="submission" date="2021-01" db="EMBL/GenBank/DDBJ databases">
        <authorList>
            <person name="Corre E."/>
            <person name="Pelletier E."/>
            <person name="Niang G."/>
            <person name="Scheremetjew M."/>
            <person name="Finn R."/>
            <person name="Kale V."/>
            <person name="Holt S."/>
            <person name="Cochrane G."/>
            <person name="Meng A."/>
            <person name="Brown T."/>
            <person name="Cohen L."/>
        </authorList>
    </citation>
    <scope>NUCLEOTIDE SEQUENCE</scope>
    <source>
        <strain evidence="11">MM31A-1</strain>
    </source>
</reference>
<keyword evidence="3" id="KW-0106">Calcium</keyword>
<dbReference type="Pfam" id="PF13499">
    <property type="entry name" value="EF-hand_7"/>
    <property type="match status" value="1"/>
</dbReference>
<evidence type="ECO:0000256" key="4">
    <source>
        <dbReference type="ARBA" id="ARBA00023110"/>
    </source>
</evidence>
<dbReference type="CDD" id="cd00051">
    <property type="entry name" value="EFh"/>
    <property type="match status" value="1"/>
</dbReference>
<comment type="catalytic activity">
    <reaction evidence="1 6">
        <text>[protein]-peptidylproline (omega=180) = [protein]-peptidylproline (omega=0)</text>
        <dbReference type="Rhea" id="RHEA:16237"/>
        <dbReference type="Rhea" id="RHEA-COMP:10747"/>
        <dbReference type="Rhea" id="RHEA-COMP:10748"/>
        <dbReference type="ChEBI" id="CHEBI:83833"/>
        <dbReference type="ChEBI" id="CHEBI:83834"/>
        <dbReference type="EC" id="5.2.1.8"/>
    </reaction>
</comment>
<dbReference type="AlphaFoldDB" id="A0A7S3V676"/>
<dbReference type="InterPro" id="IPR002048">
    <property type="entry name" value="EF_hand_dom"/>
</dbReference>
<dbReference type="InterPro" id="IPR044609">
    <property type="entry name" value="FKBP2/11"/>
</dbReference>
<evidence type="ECO:0000256" key="6">
    <source>
        <dbReference type="PROSITE-ProRule" id="PRU00277"/>
    </source>
</evidence>
<dbReference type="GO" id="GO:0005509">
    <property type="term" value="F:calcium ion binding"/>
    <property type="evidence" value="ECO:0007669"/>
    <property type="project" value="InterPro"/>
</dbReference>
<dbReference type="InterPro" id="IPR011992">
    <property type="entry name" value="EF-hand-dom_pair"/>
</dbReference>
<protein>
    <recommendedName>
        <fullName evidence="2 6">peptidylprolyl isomerase</fullName>
        <ecNumber evidence="2 6">5.2.1.8</ecNumber>
    </recommendedName>
</protein>
<accession>A0A7S3V676</accession>
<dbReference type="Gene3D" id="1.10.238.10">
    <property type="entry name" value="EF-hand"/>
    <property type="match status" value="1"/>
</dbReference>
<dbReference type="EMBL" id="HBIO01005450">
    <property type="protein sequence ID" value="CAE0459010.1"/>
    <property type="molecule type" value="Transcribed_RNA"/>
</dbReference>
<sequence>MRCQILLAAAALVAPALAADLVVDQYEGPTECDDDQKVKSGDHLSMHYTGTIDESSVTGEKGKKFDSSRDRGDTFDFQIGQGSVIKGWDQGIVGLCKGAKVNLVIPPELGYGESGAGADIPGGATLKFDVEVVDITGGPPPPPNYFEKIDTDGDGYLSEEEITAFFKTMGREVPEELWETEDKDNDRRISWEEFSGPKGDAPPQKEEL</sequence>
<dbReference type="Pfam" id="PF00254">
    <property type="entry name" value="FKBP_C"/>
    <property type="match status" value="1"/>
</dbReference>
<keyword evidence="4 6" id="KW-0697">Rotamase</keyword>
<evidence type="ECO:0000256" key="3">
    <source>
        <dbReference type="ARBA" id="ARBA00022837"/>
    </source>
</evidence>
<evidence type="ECO:0000256" key="2">
    <source>
        <dbReference type="ARBA" id="ARBA00013194"/>
    </source>
</evidence>
<keyword evidence="8" id="KW-0732">Signal</keyword>